<evidence type="ECO:0000313" key="2">
    <source>
        <dbReference type="EMBL" id="QJA59068.1"/>
    </source>
</evidence>
<gene>
    <name evidence="2" type="ORF">MM415B01368_0017</name>
</gene>
<name>A0A6M3IPE7_9ZZZZ</name>
<accession>A0A6M3IPE7</accession>
<dbReference type="GO" id="GO:0003677">
    <property type="term" value="F:DNA binding"/>
    <property type="evidence" value="ECO:0007669"/>
    <property type="project" value="InterPro"/>
</dbReference>
<dbReference type="Pfam" id="PF07460">
    <property type="entry name" value="NUMOD3"/>
    <property type="match status" value="1"/>
</dbReference>
<proteinExistence type="predicted"/>
<dbReference type="AlphaFoldDB" id="A0A6M3IPE7"/>
<dbReference type="EMBL" id="MT141352">
    <property type="protein sequence ID" value="QJA59068.1"/>
    <property type="molecule type" value="Genomic_DNA"/>
</dbReference>
<feature type="domain" description="Nuclease associated modular" evidence="1">
    <location>
        <begin position="48"/>
        <end position="72"/>
    </location>
</feature>
<protein>
    <recommendedName>
        <fullName evidence="1">Nuclease associated modular domain-containing protein</fullName>
    </recommendedName>
</protein>
<evidence type="ECO:0000259" key="1">
    <source>
        <dbReference type="Pfam" id="PF07460"/>
    </source>
</evidence>
<organism evidence="2">
    <name type="scientific">viral metagenome</name>
    <dbReference type="NCBI Taxonomy" id="1070528"/>
    <lineage>
        <taxon>unclassified sequences</taxon>
        <taxon>metagenomes</taxon>
        <taxon>organismal metagenomes</taxon>
    </lineage>
</organism>
<dbReference type="InterPro" id="IPR003611">
    <property type="entry name" value="NUMOD3"/>
</dbReference>
<sequence length="150" mass="17293">MGRLRIYCACGCGGEVKAENKYIVSGHSRKGRKNTKLHNERISKSLNGHVFSNETKEKIRNTLKGNVAWNKGLTKDTDERVAKYAKSISKHRRENPRDVWNKGLTKEKDIKRDEYLLDEFGWNIIRFTGKEINKNLNSCISVVREVIRTG</sequence>
<reference evidence="2" key="1">
    <citation type="submission" date="2020-03" db="EMBL/GenBank/DDBJ databases">
        <title>The deep terrestrial virosphere.</title>
        <authorList>
            <person name="Holmfeldt K."/>
            <person name="Nilsson E."/>
            <person name="Simone D."/>
            <person name="Lopez-Fernandez M."/>
            <person name="Wu X."/>
            <person name="de Brujin I."/>
            <person name="Lundin D."/>
            <person name="Andersson A."/>
            <person name="Bertilsson S."/>
            <person name="Dopson M."/>
        </authorList>
    </citation>
    <scope>NUCLEOTIDE SEQUENCE</scope>
    <source>
        <strain evidence="2">MM415B01368</strain>
    </source>
</reference>